<dbReference type="NCBIfam" id="NF038262">
    <property type="entry name" value="SiaB_fam_kinase"/>
    <property type="match status" value="1"/>
</dbReference>
<dbReference type="AlphaFoldDB" id="A0A0F9CQB6"/>
<comment type="caution">
    <text evidence="1">The sequence shown here is derived from an EMBL/GenBank/DDBJ whole genome shotgun (WGS) entry which is preliminary data.</text>
</comment>
<reference evidence="1" key="1">
    <citation type="journal article" date="2015" name="Nature">
        <title>Complex archaea that bridge the gap between prokaryotes and eukaryotes.</title>
        <authorList>
            <person name="Spang A."/>
            <person name="Saw J.H."/>
            <person name="Jorgensen S.L."/>
            <person name="Zaremba-Niedzwiedzka K."/>
            <person name="Martijn J."/>
            <person name="Lind A.E."/>
            <person name="van Eijk R."/>
            <person name="Schleper C."/>
            <person name="Guy L."/>
            <person name="Ettema T.J."/>
        </authorList>
    </citation>
    <scope>NUCLEOTIDE SEQUENCE</scope>
</reference>
<gene>
    <name evidence="1" type="ORF">LCGC14_2639060</name>
</gene>
<organism evidence="1">
    <name type="scientific">marine sediment metagenome</name>
    <dbReference type="NCBI Taxonomy" id="412755"/>
    <lineage>
        <taxon>unclassified sequences</taxon>
        <taxon>metagenomes</taxon>
        <taxon>ecological metagenomes</taxon>
    </lineage>
</organism>
<dbReference type="EMBL" id="LAZR01045465">
    <property type="protein sequence ID" value="KKK98806.1"/>
    <property type="molecule type" value="Genomic_DNA"/>
</dbReference>
<accession>A0A0F9CQB6</accession>
<proteinExistence type="predicted"/>
<evidence type="ECO:0000313" key="1">
    <source>
        <dbReference type="EMBL" id="KKK98806.1"/>
    </source>
</evidence>
<name>A0A0F9CQB6_9ZZZZ</name>
<dbReference type="InterPro" id="IPR046239">
    <property type="entry name" value="DUF6272"/>
</dbReference>
<feature type="non-terminal residue" evidence="1">
    <location>
        <position position="1"/>
    </location>
</feature>
<sequence length="225" mass="25808">AGLGLIEMARKSGRKLQAEFEKINEMMAYFYLQMIIDSDEGDDSDGEKNGLHIDHAIQLNQILRRNNIIMAYQGDFRQQTILPLLNMIEKNLMVKRTKYVAYKQLFHVLVEMLQNVMHHGFTIGDKKEGLFSIGLDSQHFIISSANYVDTKKVPALKKILDHFLSIKDEELKEISKEILRDRDDGPYKGSGLGVIDIIRASSSKPNYVIVPVDDEKFLFYLNVKV</sequence>
<protein>
    <submittedName>
        <fullName evidence="1">Uncharacterized protein</fullName>
    </submittedName>
</protein>
<dbReference type="Pfam" id="PF19788">
    <property type="entry name" value="DUF6272"/>
    <property type="match status" value="2"/>
</dbReference>